<keyword evidence="6" id="KW-1185">Reference proteome</keyword>
<sequence>MEDAKIIALLEGYEAGTLTDEEAIAFFQWYSEAGMDNFQRIYAQSNISAEQRSTDPVMPNDFRIQLEEAIRNYEAEQRQQAARPVAFFRTWRLAWAAAILLFIGVGAYIYFQNRPPDSPAIVNNNQPANDAAPGTTKAVLTLADGSRIIIDSTQSGKLAVQGQTTVQREQGSISYNGTDPSNNSGTQSVLYNTLTTNRGEQSPPLVLSDGTKVWLNAMSSIRFPVAFTGNTRNVTIMGEAYFEVAKNPAMPFHVTVNDMDVEVLGTQFNINSYADEPDVRTTLIEGAVRIVNGQRSMVNKIQEVILRPGEQAIAHSPLNTHHSAFTINHSPNIDQVMAWKRGLFDFNHASLQTVLRQLSRWYDIDVQFEGTIPNRSFRGKITRDLKLSQVINILQDLDVKFRIEGKKLIVSP</sequence>
<keyword evidence="2" id="KW-1133">Transmembrane helix</keyword>
<dbReference type="AlphaFoldDB" id="A0A4V4H007"/>
<evidence type="ECO:0000259" key="3">
    <source>
        <dbReference type="Pfam" id="PF04773"/>
    </source>
</evidence>
<protein>
    <submittedName>
        <fullName evidence="5">DUF4974 domain-containing protein</fullName>
    </submittedName>
</protein>
<dbReference type="RefSeq" id="WP_136579400.1">
    <property type="nucleotide sequence ID" value="NZ_STFF01000007.1"/>
</dbReference>
<dbReference type="Gene3D" id="3.55.50.30">
    <property type="match status" value="1"/>
</dbReference>
<dbReference type="Pfam" id="PF16344">
    <property type="entry name" value="FecR_C"/>
    <property type="match status" value="1"/>
</dbReference>
<dbReference type="InterPro" id="IPR012373">
    <property type="entry name" value="Ferrdict_sens_TM"/>
</dbReference>
<dbReference type="Pfam" id="PF04773">
    <property type="entry name" value="FecR"/>
    <property type="match status" value="1"/>
</dbReference>
<feature type="domain" description="FecR protein" evidence="3">
    <location>
        <begin position="195"/>
        <end position="289"/>
    </location>
</feature>
<dbReference type="PANTHER" id="PTHR30273">
    <property type="entry name" value="PERIPLASMIC SIGNAL SENSOR AND SIGMA FACTOR ACTIVATOR FECR-RELATED"/>
    <property type="match status" value="1"/>
</dbReference>
<dbReference type="Gene3D" id="2.60.120.1440">
    <property type="match status" value="1"/>
</dbReference>
<name>A0A4V4H007_9BACT</name>
<feature type="transmembrane region" description="Helical" evidence="2">
    <location>
        <begin position="93"/>
        <end position="111"/>
    </location>
</feature>
<reference evidence="5 6" key="1">
    <citation type="submission" date="2019-04" db="EMBL/GenBank/DDBJ databases">
        <title>Niastella caeni sp. nov., isolated from activated sludge.</title>
        <authorList>
            <person name="Sheng M."/>
        </authorList>
    </citation>
    <scope>NUCLEOTIDE SEQUENCE [LARGE SCALE GENOMIC DNA]</scope>
    <source>
        <strain evidence="5 6">HX-2-15</strain>
    </source>
</reference>
<dbReference type="InterPro" id="IPR032508">
    <property type="entry name" value="FecR_C"/>
</dbReference>
<evidence type="ECO:0000256" key="1">
    <source>
        <dbReference type="SAM" id="MobiDB-lite"/>
    </source>
</evidence>
<dbReference type="GO" id="GO:0016989">
    <property type="term" value="F:sigma factor antagonist activity"/>
    <property type="evidence" value="ECO:0007669"/>
    <property type="project" value="TreeGrafter"/>
</dbReference>
<feature type="region of interest" description="Disordered" evidence="1">
    <location>
        <begin position="160"/>
        <end position="186"/>
    </location>
</feature>
<proteinExistence type="predicted"/>
<feature type="domain" description="Protein FecR C-terminal" evidence="4">
    <location>
        <begin position="344"/>
        <end position="410"/>
    </location>
</feature>
<keyword evidence="2" id="KW-0812">Transmembrane</keyword>
<accession>A0A4V4H007</accession>
<evidence type="ECO:0000256" key="2">
    <source>
        <dbReference type="SAM" id="Phobius"/>
    </source>
</evidence>
<keyword evidence="2" id="KW-0472">Membrane</keyword>
<dbReference type="OrthoDB" id="625980at2"/>
<dbReference type="Proteomes" id="UP000306918">
    <property type="component" value="Unassembled WGS sequence"/>
</dbReference>
<dbReference type="EMBL" id="STFF01000007">
    <property type="protein sequence ID" value="THU34756.1"/>
    <property type="molecule type" value="Genomic_DNA"/>
</dbReference>
<evidence type="ECO:0000313" key="5">
    <source>
        <dbReference type="EMBL" id="THU34756.1"/>
    </source>
</evidence>
<gene>
    <name evidence="5" type="ORF">FAM09_22425</name>
</gene>
<organism evidence="5 6">
    <name type="scientific">Niastella caeni</name>
    <dbReference type="NCBI Taxonomy" id="2569763"/>
    <lineage>
        <taxon>Bacteria</taxon>
        <taxon>Pseudomonadati</taxon>
        <taxon>Bacteroidota</taxon>
        <taxon>Chitinophagia</taxon>
        <taxon>Chitinophagales</taxon>
        <taxon>Chitinophagaceae</taxon>
        <taxon>Niastella</taxon>
    </lineage>
</organism>
<evidence type="ECO:0000313" key="6">
    <source>
        <dbReference type="Proteomes" id="UP000306918"/>
    </source>
</evidence>
<evidence type="ECO:0000259" key="4">
    <source>
        <dbReference type="Pfam" id="PF16344"/>
    </source>
</evidence>
<dbReference type="PANTHER" id="PTHR30273:SF2">
    <property type="entry name" value="PROTEIN FECR"/>
    <property type="match status" value="1"/>
</dbReference>
<comment type="caution">
    <text evidence="5">The sequence shown here is derived from an EMBL/GenBank/DDBJ whole genome shotgun (WGS) entry which is preliminary data.</text>
</comment>
<dbReference type="InterPro" id="IPR006860">
    <property type="entry name" value="FecR"/>
</dbReference>